<dbReference type="EMBL" id="HBHQ01015324">
    <property type="protein sequence ID" value="CAD9818394.1"/>
    <property type="molecule type" value="Transcribed_RNA"/>
</dbReference>
<protein>
    <recommendedName>
        <fullName evidence="3">DUF4168 domain-containing protein</fullName>
    </recommendedName>
</protein>
<keyword evidence="2" id="KW-0732">Signal</keyword>
<name>A0A7S2UFV0_9STRA</name>
<feature type="signal peptide" evidence="2">
    <location>
        <begin position="1"/>
        <end position="25"/>
    </location>
</feature>
<organism evidence="4">
    <name type="scientific">Attheya septentrionalis</name>
    <dbReference type="NCBI Taxonomy" id="420275"/>
    <lineage>
        <taxon>Eukaryota</taxon>
        <taxon>Sar</taxon>
        <taxon>Stramenopiles</taxon>
        <taxon>Ochrophyta</taxon>
        <taxon>Bacillariophyta</taxon>
        <taxon>Coscinodiscophyceae</taxon>
        <taxon>Chaetocerotophycidae</taxon>
        <taxon>Chaetocerotales</taxon>
        <taxon>Attheyaceae</taxon>
        <taxon>Attheya</taxon>
    </lineage>
</organism>
<evidence type="ECO:0000256" key="1">
    <source>
        <dbReference type="SAM" id="MobiDB-lite"/>
    </source>
</evidence>
<feature type="compositionally biased region" description="Basic residues" evidence="1">
    <location>
        <begin position="45"/>
        <end position="56"/>
    </location>
</feature>
<evidence type="ECO:0000256" key="2">
    <source>
        <dbReference type="SAM" id="SignalP"/>
    </source>
</evidence>
<dbReference type="InterPro" id="IPR025433">
    <property type="entry name" value="DUF4168"/>
</dbReference>
<feature type="region of interest" description="Disordered" evidence="1">
    <location>
        <begin position="32"/>
        <end position="100"/>
    </location>
</feature>
<feature type="chain" id="PRO_5031554522" description="DUF4168 domain-containing protein" evidence="2">
    <location>
        <begin position="26"/>
        <end position="360"/>
    </location>
</feature>
<evidence type="ECO:0000259" key="3">
    <source>
        <dbReference type="Pfam" id="PF13767"/>
    </source>
</evidence>
<evidence type="ECO:0000313" key="4">
    <source>
        <dbReference type="EMBL" id="CAD9818394.1"/>
    </source>
</evidence>
<accession>A0A7S2UFV0</accession>
<dbReference type="Pfam" id="PF13767">
    <property type="entry name" value="DUF4168"/>
    <property type="match status" value="2"/>
</dbReference>
<sequence length="360" mass="40208">MSRQCNLTMWGSIMIMMLLVVSASASEFSGVSSSSGLGSGMGSGNKRKVVKRRRIKPSLAVEPEVPTDAAAHQAQDEWMPKKKKKKASSSNNNNLKDGMPSLFSSVSGGDQYDRYAACLAATEGLRRARDAAASGNPEGASSSSSMSTFSLSSSSAWRRNWFSNANLNNPYAVHPDSEEYKRAYAQYVLNSSRVIRALGLSVSQFNQLGREINNDPELKEKVMEQAYLYRMAATLSMDRIPLIEDPSSEQLLRARRRERVQMFARSMTDIEVLRAEQQEKLKRALNVDRLPEGINICDPAILPILSPKVRAVCEAFPLQAEEIVKKYGLNSDEFNQMLQETRGNPIFRWRVKKYMGKTTQ</sequence>
<gene>
    <name evidence="4" type="ORF">ASEP1449_LOCUS10226</name>
</gene>
<proteinExistence type="predicted"/>
<feature type="domain" description="DUF4168" evidence="3">
    <location>
        <begin position="258"/>
        <end position="351"/>
    </location>
</feature>
<reference evidence="4" key="1">
    <citation type="submission" date="2021-01" db="EMBL/GenBank/DDBJ databases">
        <authorList>
            <person name="Corre E."/>
            <person name="Pelletier E."/>
            <person name="Niang G."/>
            <person name="Scheremetjew M."/>
            <person name="Finn R."/>
            <person name="Kale V."/>
            <person name="Holt S."/>
            <person name="Cochrane G."/>
            <person name="Meng A."/>
            <person name="Brown T."/>
            <person name="Cohen L."/>
        </authorList>
    </citation>
    <scope>NUCLEOTIDE SEQUENCE</scope>
    <source>
        <strain evidence="4">CCMP2084</strain>
    </source>
</reference>
<dbReference type="AlphaFoldDB" id="A0A7S2UFV0"/>
<feature type="domain" description="DUF4168" evidence="3">
    <location>
        <begin position="111"/>
        <end position="222"/>
    </location>
</feature>